<dbReference type="Proteomes" id="UP001165652">
    <property type="component" value="Unassembled WGS sequence"/>
</dbReference>
<comment type="caution">
    <text evidence="1">The sequence shown here is derived from an EMBL/GenBank/DDBJ whole genome shotgun (WGS) entry which is preliminary data.</text>
</comment>
<reference evidence="1" key="1">
    <citation type="journal article" date="2023" name="Microbiol Resour">
        <title>Genome Sequences of Rhodoplanes serenus and Two Thermotolerant Strains, Rhodoplanes tepidamans and 'Rhodoplanes cryptolactis,' Further Refine the Genus.</title>
        <authorList>
            <person name="Rayyan A.A."/>
            <person name="Kyndt J.A."/>
        </authorList>
    </citation>
    <scope>NUCLEOTIDE SEQUENCE</scope>
    <source>
        <strain evidence="1">DSM 9987</strain>
    </source>
</reference>
<dbReference type="InterPro" id="IPR005564">
    <property type="entry name" value="Major_capsid_GpE"/>
</dbReference>
<organism evidence="1 2">
    <name type="scientific">Rhodoplanes tepidamans</name>
    <name type="common">Rhodoplanes cryptolactis</name>
    <dbReference type="NCBI Taxonomy" id="200616"/>
    <lineage>
        <taxon>Bacteria</taxon>
        <taxon>Pseudomonadati</taxon>
        <taxon>Pseudomonadota</taxon>
        <taxon>Alphaproteobacteria</taxon>
        <taxon>Hyphomicrobiales</taxon>
        <taxon>Nitrobacteraceae</taxon>
        <taxon>Rhodoplanes</taxon>
    </lineage>
</organism>
<gene>
    <name evidence="1" type="ORF">PQJ73_03675</name>
</gene>
<proteinExistence type="predicted"/>
<dbReference type="RefSeq" id="WP_272775619.1">
    <property type="nucleotide sequence ID" value="NZ_JAQQLI010000003.1"/>
</dbReference>
<dbReference type="EMBL" id="JAQQLI010000003">
    <property type="protein sequence ID" value="MDC7784773.1"/>
    <property type="molecule type" value="Genomic_DNA"/>
</dbReference>
<keyword evidence="2" id="KW-1185">Reference proteome</keyword>
<reference evidence="1" key="2">
    <citation type="submission" date="2023-02" db="EMBL/GenBank/DDBJ databases">
        <authorList>
            <person name="Rayyan A."/>
            <person name="Meyer T."/>
            <person name="Kyndt J.A."/>
        </authorList>
    </citation>
    <scope>NUCLEOTIDE SEQUENCE</scope>
    <source>
        <strain evidence="1">DSM 9987</strain>
    </source>
</reference>
<dbReference type="Pfam" id="PF03864">
    <property type="entry name" value="Phage_cap_E"/>
    <property type="match status" value="1"/>
</dbReference>
<sequence length="342" mass="38019">MADMLDIFKGDAFSVTSLTDAMREIKYVPSRVGALGLFTTTSIDTLDVAIEKDSDRTFIIVPASPRGSPGKTWGKGRRSMRKLSVPHFQVDDAIYADEVQAVRAFGETVAVETLQGKIAGRAAEASQSFALTEEFHRLAILKAGTLLDSDGSVLFDYYTEFGEEQPVEIDFDLDNTAAPDGTLLDQCASLWEAMAETLDGLPFTGIRALAGSGFYKALRKHKEVRETYKYQEGRALREGFVKPQDGLLSRFEFGDITWEWYRGGLNVGVASDSVHFIPEGVPGLFRTVFAPADYIETVNRPGQRLYAKQWPMENGKGVNLEFQSNVLHYCTRPRVLMRGKRT</sequence>
<name>A0ABT5J5H5_RHOTP</name>
<evidence type="ECO:0000313" key="2">
    <source>
        <dbReference type="Proteomes" id="UP001165652"/>
    </source>
</evidence>
<evidence type="ECO:0000313" key="1">
    <source>
        <dbReference type="EMBL" id="MDC7784773.1"/>
    </source>
</evidence>
<protein>
    <submittedName>
        <fullName evidence="1">Major capsid protein</fullName>
    </submittedName>
</protein>
<accession>A0ABT5J5H5</accession>